<proteinExistence type="inferred from homology"/>
<dbReference type="InterPro" id="IPR013149">
    <property type="entry name" value="ADH-like_C"/>
</dbReference>
<keyword evidence="5" id="KW-0560">Oxidoreductase</keyword>
<comment type="caution">
    <text evidence="7">The sequence shown here is derived from an EMBL/GenBank/DDBJ whole genome shotgun (WGS) entry which is preliminary data.</text>
</comment>
<evidence type="ECO:0000256" key="4">
    <source>
        <dbReference type="ARBA" id="ARBA00022833"/>
    </source>
</evidence>
<evidence type="ECO:0000313" key="7">
    <source>
        <dbReference type="EMBL" id="PVD19845.1"/>
    </source>
</evidence>
<organism evidence="7 8">
    <name type="scientific">Pomacea canaliculata</name>
    <name type="common">Golden apple snail</name>
    <dbReference type="NCBI Taxonomy" id="400727"/>
    <lineage>
        <taxon>Eukaryota</taxon>
        <taxon>Metazoa</taxon>
        <taxon>Spiralia</taxon>
        <taxon>Lophotrochozoa</taxon>
        <taxon>Mollusca</taxon>
        <taxon>Gastropoda</taxon>
        <taxon>Caenogastropoda</taxon>
        <taxon>Architaenioglossa</taxon>
        <taxon>Ampullarioidea</taxon>
        <taxon>Ampullariidae</taxon>
        <taxon>Pomacea</taxon>
    </lineage>
</organism>
<evidence type="ECO:0000259" key="6">
    <source>
        <dbReference type="Pfam" id="PF00107"/>
    </source>
</evidence>
<dbReference type="OrthoDB" id="1879366at2759"/>
<dbReference type="AlphaFoldDB" id="A0A2T7NFC0"/>
<sequence>MVVKAAGALGASHICVTVHVQESFTNESIKHVTDALGGPADVTIECSGSPSAIRLAIHVTRPGGCVLLAGIGDNEVQIPLRLAATNEIDLKGILRYPPNRFTQALELISAGVIEVKPLVKHSFPLEKAREALEMAARRDGGKIVVECFKE</sequence>
<dbReference type="EMBL" id="PZQS01000013">
    <property type="protein sequence ID" value="PVD19845.1"/>
    <property type="molecule type" value="Genomic_DNA"/>
</dbReference>
<feature type="domain" description="Alcohol dehydrogenase-like C-terminal" evidence="6">
    <location>
        <begin position="5"/>
        <end position="109"/>
    </location>
</feature>
<name>A0A2T7NFC0_POMCA</name>
<dbReference type="GO" id="GO:0046872">
    <property type="term" value="F:metal ion binding"/>
    <property type="evidence" value="ECO:0007669"/>
    <property type="project" value="UniProtKB-KW"/>
</dbReference>
<gene>
    <name evidence="7" type="ORF">C0Q70_20338</name>
</gene>
<evidence type="ECO:0000256" key="5">
    <source>
        <dbReference type="ARBA" id="ARBA00023002"/>
    </source>
</evidence>
<evidence type="ECO:0000256" key="3">
    <source>
        <dbReference type="ARBA" id="ARBA00022723"/>
    </source>
</evidence>
<protein>
    <recommendedName>
        <fullName evidence="6">Alcohol dehydrogenase-like C-terminal domain-containing protein</fullName>
    </recommendedName>
</protein>
<keyword evidence="8" id="KW-1185">Reference proteome</keyword>
<dbReference type="SUPFAM" id="SSF51735">
    <property type="entry name" value="NAD(P)-binding Rossmann-fold domains"/>
    <property type="match status" value="1"/>
</dbReference>
<dbReference type="PANTHER" id="PTHR43161:SF24">
    <property type="entry name" value="SORBITOL DEHYDROGENASE"/>
    <property type="match status" value="1"/>
</dbReference>
<dbReference type="Gene3D" id="3.90.180.10">
    <property type="entry name" value="Medium-chain alcohol dehydrogenases, catalytic domain"/>
    <property type="match status" value="1"/>
</dbReference>
<dbReference type="Proteomes" id="UP000245119">
    <property type="component" value="Linkage Group LG13"/>
</dbReference>
<dbReference type="Gene3D" id="3.40.50.720">
    <property type="entry name" value="NAD(P)-binding Rossmann-like Domain"/>
    <property type="match status" value="1"/>
</dbReference>
<evidence type="ECO:0000313" key="8">
    <source>
        <dbReference type="Proteomes" id="UP000245119"/>
    </source>
</evidence>
<evidence type="ECO:0000256" key="1">
    <source>
        <dbReference type="ARBA" id="ARBA00001947"/>
    </source>
</evidence>
<evidence type="ECO:0000256" key="2">
    <source>
        <dbReference type="ARBA" id="ARBA00008072"/>
    </source>
</evidence>
<reference evidence="7 8" key="1">
    <citation type="submission" date="2018-04" db="EMBL/GenBank/DDBJ databases">
        <title>The genome of golden apple snail Pomacea canaliculata provides insight into stress tolerance and invasive adaptation.</title>
        <authorList>
            <person name="Liu C."/>
            <person name="Liu B."/>
            <person name="Ren Y."/>
            <person name="Zhang Y."/>
            <person name="Wang H."/>
            <person name="Li S."/>
            <person name="Jiang F."/>
            <person name="Yin L."/>
            <person name="Zhang G."/>
            <person name="Qian W."/>
            <person name="Fan W."/>
        </authorList>
    </citation>
    <scope>NUCLEOTIDE SEQUENCE [LARGE SCALE GENOMIC DNA]</scope>
    <source>
        <strain evidence="7">SZHN2017</strain>
        <tissue evidence="7">Muscle</tissue>
    </source>
</reference>
<dbReference type="STRING" id="400727.A0A2T7NFC0"/>
<comment type="cofactor">
    <cofactor evidence="1">
        <name>Zn(2+)</name>
        <dbReference type="ChEBI" id="CHEBI:29105"/>
    </cofactor>
</comment>
<dbReference type="Pfam" id="PF00107">
    <property type="entry name" value="ADH_zinc_N"/>
    <property type="match status" value="1"/>
</dbReference>
<comment type="similarity">
    <text evidence="2">Belongs to the zinc-containing alcohol dehydrogenase family.</text>
</comment>
<keyword evidence="3" id="KW-0479">Metal-binding</keyword>
<dbReference type="InterPro" id="IPR036291">
    <property type="entry name" value="NAD(P)-bd_dom_sf"/>
</dbReference>
<dbReference type="PANTHER" id="PTHR43161">
    <property type="entry name" value="SORBITOL DEHYDROGENASE"/>
    <property type="match status" value="1"/>
</dbReference>
<accession>A0A2T7NFC0</accession>
<keyword evidence="4" id="KW-0862">Zinc</keyword>
<dbReference type="GO" id="GO:0006062">
    <property type="term" value="P:sorbitol catabolic process"/>
    <property type="evidence" value="ECO:0007669"/>
    <property type="project" value="TreeGrafter"/>
</dbReference>
<dbReference type="GO" id="GO:0003939">
    <property type="term" value="F:L-iditol 2-dehydrogenase (NAD+) activity"/>
    <property type="evidence" value="ECO:0007669"/>
    <property type="project" value="TreeGrafter"/>
</dbReference>